<evidence type="ECO:0000256" key="7">
    <source>
        <dbReference type="RuleBase" id="RU003792"/>
    </source>
</evidence>
<keyword evidence="10" id="KW-1185">Reference proteome</keyword>
<evidence type="ECO:0000256" key="3">
    <source>
        <dbReference type="ARBA" id="ARBA00023235"/>
    </source>
</evidence>
<proteinExistence type="inferred from homology"/>
<dbReference type="Gene3D" id="3.30.70.660">
    <property type="entry name" value="Pseudouridine synthase I, catalytic domain, C-terminal subdomain"/>
    <property type="match status" value="1"/>
</dbReference>
<feature type="domain" description="Pseudouridine synthase I TruA alpha/beta" evidence="8">
    <location>
        <begin position="9"/>
        <end position="102"/>
    </location>
</feature>
<keyword evidence="3 4" id="KW-0413">Isomerase</keyword>
<dbReference type="PANTHER" id="PTHR11142:SF0">
    <property type="entry name" value="TRNA PSEUDOURIDINE SYNTHASE-LIKE 1"/>
    <property type="match status" value="1"/>
</dbReference>
<dbReference type="FunFam" id="3.30.70.580:FF:000001">
    <property type="entry name" value="tRNA pseudouridine synthase A"/>
    <property type="match status" value="1"/>
</dbReference>
<dbReference type="AlphaFoldDB" id="A0A3G3K1H7"/>
<name>A0A3G3K1H7_9BACL</name>
<dbReference type="Proteomes" id="UP000269097">
    <property type="component" value="Chromosome"/>
</dbReference>
<dbReference type="SUPFAM" id="SSF55120">
    <property type="entry name" value="Pseudouridine synthase"/>
    <property type="match status" value="1"/>
</dbReference>
<dbReference type="GO" id="GO:0031119">
    <property type="term" value="P:tRNA pseudouridine synthesis"/>
    <property type="evidence" value="ECO:0007669"/>
    <property type="project" value="UniProtKB-UniRule"/>
</dbReference>
<comment type="subunit">
    <text evidence="4">Homodimer.</text>
</comment>
<dbReference type="InterPro" id="IPR020103">
    <property type="entry name" value="PsdUridine_synth_cat_dom_sf"/>
</dbReference>
<dbReference type="Gene3D" id="3.30.70.580">
    <property type="entry name" value="Pseudouridine synthase I, catalytic domain, N-terminal subdomain"/>
    <property type="match status" value="1"/>
</dbReference>
<dbReference type="GO" id="GO:0003723">
    <property type="term" value="F:RNA binding"/>
    <property type="evidence" value="ECO:0007669"/>
    <property type="project" value="InterPro"/>
</dbReference>
<evidence type="ECO:0000256" key="5">
    <source>
        <dbReference type="PIRSR" id="PIRSR001430-1"/>
    </source>
</evidence>
<comment type="catalytic activity">
    <reaction evidence="4 7">
        <text>uridine(38/39/40) in tRNA = pseudouridine(38/39/40) in tRNA</text>
        <dbReference type="Rhea" id="RHEA:22376"/>
        <dbReference type="Rhea" id="RHEA-COMP:10085"/>
        <dbReference type="Rhea" id="RHEA-COMP:10087"/>
        <dbReference type="ChEBI" id="CHEBI:65314"/>
        <dbReference type="ChEBI" id="CHEBI:65315"/>
        <dbReference type="EC" id="5.4.99.12"/>
    </reaction>
</comment>
<dbReference type="InterPro" id="IPR020095">
    <property type="entry name" value="PsdUridine_synth_TruA_C"/>
</dbReference>
<dbReference type="CDD" id="cd02570">
    <property type="entry name" value="PseudoU_synth_EcTruA"/>
    <property type="match status" value="1"/>
</dbReference>
<evidence type="ECO:0000256" key="4">
    <source>
        <dbReference type="HAMAP-Rule" id="MF_00171"/>
    </source>
</evidence>
<evidence type="ECO:0000259" key="8">
    <source>
        <dbReference type="Pfam" id="PF01416"/>
    </source>
</evidence>
<feature type="binding site" evidence="4 6">
    <location>
        <position position="111"/>
    </location>
    <ligand>
        <name>substrate</name>
    </ligand>
</feature>
<dbReference type="HAMAP" id="MF_00171">
    <property type="entry name" value="TruA"/>
    <property type="match status" value="1"/>
</dbReference>
<sequence>MRRNICLVISYDGTDYFGFQSQPGGNTVQDKLEEAVRILTGEPHHMLGAGRTDAGVHARGMFVNFHTDSTIPIDRWAVALNTRLPEDIVVHSAREMPDEFNARRHAVRKTYRYAINCCKFPDPFRRRFEFHHPTPLNVGAMQAGLQHLIGEHDFTSFTSPLSTKPHHVRTVYEARLESVALPDDIPTLLEERDRIRFPGKTRGLFHLYVSGNGFLYNMVRIIAGTILQVGEGKRQPDDMAAILAARSRAKAGPTAMAHGLTLWKIEYDEKYTC</sequence>
<feature type="active site" description="Nucleophile" evidence="4 5">
    <location>
        <position position="53"/>
    </location>
</feature>
<protein>
    <recommendedName>
        <fullName evidence="4">tRNA pseudouridine synthase A</fullName>
        <ecNumber evidence="4">5.4.99.12</ecNumber>
    </recommendedName>
    <alternativeName>
        <fullName evidence="4">tRNA pseudouridine(38-40) synthase</fullName>
    </alternativeName>
    <alternativeName>
        <fullName evidence="4">tRNA pseudouridylate synthase I</fullName>
    </alternativeName>
    <alternativeName>
        <fullName evidence="4">tRNA-uridine isomerase I</fullName>
    </alternativeName>
</protein>
<reference evidence="9 10" key="1">
    <citation type="submission" date="2018-10" db="EMBL/GenBank/DDBJ databases">
        <title>Genome Sequence of Cohnella sp.</title>
        <authorList>
            <person name="Srinivasan S."/>
            <person name="Kim M.K."/>
        </authorList>
    </citation>
    <scope>NUCLEOTIDE SEQUENCE [LARGE SCALE GENOMIC DNA]</scope>
    <source>
        <strain evidence="9 10">18JY8-7</strain>
    </source>
</reference>
<dbReference type="InterPro" id="IPR001406">
    <property type="entry name" value="PsdUridine_synth_TruA"/>
</dbReference>
<gene>
    <name evidence="4 9" type="primary">truA</name>
    <name evidence="9" type="ORF">EAV92_16495</name>
</gene>
<dbReference type="EC" id="5.4.99.12" evidence="4"/>
<evidence type="ECO:0000256" key="2">
    <source>
        <dbReference type="ARBA" id="ARBA00022694"/>
    </source>
</evidence>
<dbReference type="InterPro" id="IPR020097">
    <property type="entry name" value="PsdUridine_synth_TruA_a/b_dom"/>
</dbReference>
<dbReference type="Pfam" id="PF01416">
    <property type="entry name" value="PseudoU_synth_1"/>
    <property type="match status" value="2"/>
</dbReference>
<dbReference type="NCBIfam" id="TIGR00071">
    <property type="entry name" value="hisT_truA"/>
    <property type="match status" value="1"/>
</dbReference>
<comment type="caution">
    <text evidence="4">Lacks conserved residue(s) required for the propagation of feature annotation.</text>
</comment>
<organism evidence="9 10">
    <name type="scientific">Cohnella candidum</name>
    <dbReference type="NCBI Taxonomy" id="2674991"/>
    <lineage>
        <taxon>Bacteria</taxon>
        <taxon>Bacillati</taxon>
        <taxon>Bacillota</taxon>
        <taxon>Bacilli</taxon>
        <taxon>Bacillales</taxon>
        <taxon>Paenibacillaceae</taxon>
        <taxon>Cohnella</taxon>
    </lineage>
</organism>
<evidence type="ECO:0000256" key="1">
    <source>
        <dbReference type="ARBA" id="ARBA00009375"/>
    </source>
</evidence>
<dbReference type="KEGG" id="coh:EAV92_16495"/>
<dbReference type="RefSeq" id="WP_123042105.1">
    <property type="nucleotide sequence ID" value="NZ_CP033433.1"/>
</dbReference>
<evidence type="ECO:0000313" key="9">
    <source>
        <dbReference type="EMBL" id="AYQ74021.1"/>
    </source>
</evidence>
<comment type="function">
    <text evidence="4">Formation of pseudouridine at positions 38, 39 and 40 in the anticodon stem and loop of transfer RNAs.</text>
</comment>
<dbReference type="EMBL" id="CP033433">
    <property type="protein sequence ID" value="AYQ74021.1"/>
    <property type="molecule type" value="Genomic_DNA"/>
</dbReference>
<evidence type="ECO:0000256" key="6">
    <source>
        <dbReference type="PIRSR" id="PIRSR001430-2"/>
    </source>
</evidence>
<dbReference type="PIRSF" id="PIRSF001430">
    <property type="entry name" value="tRNA_psdUrid_synth"/>
    <property type="match status" value="1"/>
</dbReference>
<dbReference type="PANTHER" id="PTHR11142">
    <property type="entry name" value="PSEUDOURIDYLATE SYNTHASE"/>
    <property type="match status" value="1"/>
</dbReference>
<keyword evidence="2 4" id="KW-0819">tRNA processing</keyword>
<feature type="domain" description="Pseudouridine synthase I TruA alpha/beta" evidence="8">
    <location>
        <begin position="146"/>
        <end position="268"/>
    </location>
</feature>
<evidence type="ECO:0000313" key="10">
    <source>
        <dbReference type="Proteomes" id="UP000269097"/>
    </source>
</evidence>
<accession>A0A3G3K1H7</accession>
<dbReference type="GO" id="GO:0160147">
    <property type="term" value="F:tRNA pseudouridine(38-40) synthase activity"/>
    <property type="evidence" value="ECO:0007669"/>
    <property type="project" value="UniProtKB-EC"/>
</dbReference>
<comment type="similarity">
    <text evidence="1 4 7">Belongs to the tRNA pseudouridine synthase TruA family.</text>
</comment>
<dbReference type="InterPro" id="IPR020094">
    <property type="entry name" value="TruA/RsuA/RluB/E/F_N"/>
</dbReference>